<dbReference type="OrthoDB" id="9803627at2"/>
<dbReference type="RefSeq" id="WP_113988109.1">
    <property type="nucleotide sequence ID" value="NZ_QLST01000003.1"/>
</dbReference>
<dbReference type="Proteomes" id="UP000253319">
    <property type="component" value="Unassembled WGS sequence"/>
</dbReference>
<dbReference type="AlphaFoldDB" id="A0A365P3Z1"/>
<dbReference type="Pfam" id="PF04230">
    <property type="entry name" value="PS_pyruv_trans"/>
    <property type="match status" value="1"/>
</dbReference>
<reference evidence="2 3" key="1">
    <citation type="submission" date="2018-06" db="EMBL/GenBank/DDBJ databases">
        <title>Flavobacterium tibetense sp. nov., isolated from a wetland YonghuCo on Tibetan Plateau.</title>
        <authorList>
            <person name="Xing P."/>
            <person name="Phurbu D."/>
            <person name="Lu H."/>
        </authorList>
    </citation>
    <scope>NUCLEOTIDE SEQUENCE [LARGE SCALE GENOMIC DNA]</scope>
    <source>
        <strain evidence="2 3">YH5</strain>
    </source>
</reference>
<dbReference type="EMBL" id="QLST01000003">
    <property type="protein sequence ID" value="RBA29140.1"/>
    <property type="molecule type" value="Genomic_DNA"/>
</dbReference>
<name>A0A365P3Z1_9FLAO</name>
<evidence type="ECO:0000313" key="2">
    <source>
        <dbReference type="EMBL" id="RBA29140.1"/>
    </source>
</evidence>
<keyword evidence="2" id="KW-0808">Transferase</keyword>
<sequence length="272" mass="31314">MLKSNTIRLFWWNEIKMMHKAKENYGDMLGKYLVEKISSKKVTWVFPKHFSIYNYFQPIYATIGSILAHVNENCIVWGSGIISQTIPVKKAKFLAVRGPQTRKYLIGLGYDVPEVYGDPALLLPNYYHPEVAKKYKFGIVPHYNDYKAMSQLYVNQDDVLVIDLMTNDVEAVTRQFLQCEKVVSTSLHGIIVSHAYQIPAVWVQFSDKLFGDGIKFQDYFESVEMQSYVPSINSEKMTNSDMEQLFESYPSLPKTERIEALKNGLMAVCPFV</sequence>
<evidence type="ECO:0000259" key="1">
    <source>
        <dbReference type="Pfam" id="PF04230"/>
    </source>
</evidence>
<feature type="domain" description="Polysaccharide pyruvyl transferase" evidence="1">
    <location>
        <begin position="60"/>
        <end position="203"/>
    </location>
</feature>
<gene>
    <name evidence="2" type="ORF">DPN68_02960</name>
</gene>
<protein>
    <submittedName>
        <fullName evidence="2">Polysaccharide pyruvyl transferase family protein</fullName>
    </submittedName>
</protein>
<organism evidence="2 3">
    <name type="scientific">Flavobacterium tibetense</name>
    <dbReference type="NCBI Taxonomy" id="2233533"/>
    <lineage>
        <taxon>Bacteria</taxon>
        <taxon>Pseudomonadati</taxon>
        <taxon>Bacteroidota</taxon>
        <taxon>Flavobacteriia</taxon>
        <taxon>Flavobacteriales</taxon>
        <taxon>Flavobacteriaceae</taxon>
        <taxon>Flavobacterium</taxon>
    </lineage>
</organism>
<proteinExistence type="predicted"/>
<dbReference type="GO" id="GO:0016740">
    <property type="term" value="F:transferase activity"/>
    <property type="evidence" value="ECO:0007669"/>
    <property type="project" value="UniProtKB-KW"/>
</dbReference>
<evidence type="ECO:0000313" key="3">
    <source>
        <dbReference type="Proteomes" id="UP000253319"/>
    </source>
</evidence>
<keyword evidence="3" id="KW-1185">Reference proteome</keyword>
<accession>A0A365P3Z1</accession>
<comment type="caution">
    <text evidence="2">The sequence shown here is derived from an EMBL/GenBank/DDBJ whole genome shotgun (WGS) entry which is preliminary data.</text>
</comment>
<dbReference type="InterPro" id="IPR007345">
    <property type="entry name" value="Polysacch_pyruvyl_Trfase"/>
</dbReference>